<dbReference type="EMBL" id="WHPD01001112">
    <property type="protein sequence ID" value="MPV88029.1"/>
    <property type="molecule type" value="Genomic_DNA"/>
</dbReference>
<dbReference type="InterPro" id="IPR032823">
    <property type="entry name" value="BCA_ABC_TP_C"/>
</dbReference>
<dbReference type="InterPro" id="IPR003439">
    <property type="entry name" value="ABC_transporter-like_ATP-bd"/>
</dbReference>
<comment type="caution">
    <text evidence="5">The sequence shown here is derived from an EMBL/GenBank/DDBJ whole genome shotgun (WGS) entry which is preliminary data.</text>
</comment>
<dbReference type="GO" id="GO:0005886">
    <property type="term" value="C:plasma membrane"/>
    <property type="evidence" value="ECO:0007669"/>
    <property type="project" value="TreeGrafter"/>
</dbReference>
<feature type="domain" description="ABC transporter" evidence="4">
    <location>
        <begin position="2"/>
        <end position="229"/>
    </location>
</feature>
<evidence type="ECO:0000313" key="5">
    <source>
        <dbReference type="EMBL" id="MPV88029.1"/>
    </source>
</evidence>
<dbReference type="InterPro" id="IPR051120">
    <property type="entry name" value="ABC_AA/LPS_Transport"/>
</dbReference>
<dbReference type="GO" id="GO:0016887">
    <property type="term" value="F:ATP hydrolysis activity"/>
    <property type="evidence" value="ECO:0007669"/>
    <property type="project" value="InterPro"/>
</dbReference>
<keyword evidence="1" id="KW-0813">Transport</keyword>
<dbReference type="PANTHER" id="PTHR45772">
    <property type="entry name" value="CONSERVED COMPONENT OF ABC TRANSPORTER FOR NATURAL AMINO ACIDS-RELATED"/>
    <property type="match status" value="1"/>
</dbReference>
<dbReference type="Proteomes" id="UP000429644">
    <property type="component" value="Unassembled WGS sequence"/>
</dbReference>
<evidence type="ECO:0000313" key="6">
    <source>
        <dbReference type="Proteomes" id="UP000429644"/>
    </source>
</evidence>
<keyword evidence="3 5" id="KW-0067">ATP-binding</keyword>
<dbReference type="Gene3D" id="3.40.50.300">
    <property type="entry name" value="P-loop containing nucleotide triphosphate hydrolases"/>
    <property type="match status" value="1"/>
</dbReference>
<keyword evidence="2" id="KW-0547">Nucleotide-binding</keyword>
<dbReference type="SUPFAM" id="SSF52540">
    <property type="entry name" value="P-loop containing nucleoside triphosphate hydrolases"/>
    <property type="match status" value="1"/>
</dbReference>
<dbReference type="OrthoDB" id="9805514at2"/>
<evidence type="ECO:0000256" key="2">
    <source>
        <dbReference type="ARBA" id="ARBA00022741"/>
    </source>
</evidence>
<dbReference type="RefSeq" id="WP_152230677.1">
    <property type="nucleotide sequence ID" value="NZ_BAAAOT010000003.1"/>
</dbReference>
<dbReference type="PROSITE" id="PS00211">
    <property type="entry name" value="ABC_TRANSPORTER_1"/>
    <property type="match status" value="1"/>
</dbReference>
<dbReference type="Pfam" id="PF12399">
    <property type="entry name" value="BCA_ABC_TP_C"/>
    <property type="match status" value="1"/>
</dbReference>
<evidence type="ECO:0000256" key="3">
    <source>
        <dbReference type="ARBA" id="ARBA00022840"/>
    </source>
</evidence>
<proteinExistence type="predicted"/>
<dbReference type="InterPro" id="IPR017871">
    <property type="entry name" value="ABC_transporter-like_CS"/>
</dbReference>
<name>A0A7J9UTS3_9MICO</name>
<keyword evidence="6" id="KW-1185">Reference proteome</keyword>
<evidence type="ECO:0000256" key="1">
    <source>
        <dbReference type="ARBA" id="ARBA00022448"/>
    </source>
</evidence>
<dbReference type="InterPro" id="IPR003593">
    <property type="entry name" value="AAA+_ATPase"/>
</dbReference>
<sequence>MLELKGLTFAYGAVKAVNQVDLFVEKGSIHGLIGPNGAGKSTCIELISGNRKPTAGMIVYDGQDITAKSISWRRHAGISRSFQRISVFDGLTVADQLELAARAVGESDLDTIVAELDLGNTLTEHCEAVSYGEQRRVDIALALLGEPPLVLLDEPAAGLSRDESLQLADHLAHLAEERGTTVLIVEHHLEVVFRICSRLSVLEQGSVIADGVPEEVRREPRVMEAYLGRAA</sequence>
<organism evidence="5 6">
    <name type="scientific">Georgenia ruanii</name>
    <dbReference type="NCBI Taxonomy" id="348442"/>
    <lineage>
        <taxon>Bacteria</taxon>
        <taxon>Bacillati</taxon>
        <taxon>Actinomycetota</taxon>
        <taxon>Actinomycetes</taxon>
        <taxon>Micrococcales</taxon>
        <taxon>Bogoriellaceae</taxon>
        <taxon>Georgenia</taxon>
    </lineage>
</organism>
<dbReference type="AlphaFoldDB" id="A0A7J9UTS3"/>
<dbReference type="InterPro" id="IPR027417">
    <property type="entry name" value="P-loop_NTPase"/>
</dbReference>
<gene>
    <name evidence="5" type="ORF">GB882_05065</name>
</gene>
<reference evidence="5 6" key="1">
    <citation type="submission" date="2019-10" db="EMBL/GenBank/DDBJ databases">
        <title>Georgenia wutianyii sp. nov. and Georgenia yuyongxinii sp. nov. isolated from plateau pika (Ochotona curzoniae) in the Qinghai-Tibet plateau of China.</title>
        <authorList>
            <person name="Tian Z."/>
        </authorList>
    </citation>
    <scope>NUCLEOTIDE SEQUENCE [LARGE SCALE GENOMIC DNA]</scope>
    <source>
        <strain evidence="5 6">JCM 15130</strain>
    </source>
</reference>
<evidence type="ECO:0000259" key="4">
    <source>
        <dbReference type="PROSITE" id="PS50893"/>
    </source>
</evidence>
<dbReference type="PROSITE" id="PS50893">
    <property type="entry name" value="ABC_TRANSPORTER_2"/>
    <property type="match status" value="1"/>
</dbReference>
<dbReference type="PANTHER" id="PTHR45772:SF9">
    <property type="entry name" value="CONSERVED COMPONENT OF ABC TRANSPORTER FOR NATURAL AMINO ACIDS"/>
    <property type="match status" value="1"/>
</dbReference>
<protein>
    <submittedName>
        <fullName evidence="5">ATP-binding cassette domain-containing protein</fullName>
    </submittedName>
</protein>
<accession>A0A7J9UTS3</accession>
<dbReference type="Pfam" id="PF00005">
    <property type="entry name" value="ABC_tran"/>
    <property type="match status" value="1"/>
</dbReference>
<dbReference type="GO" id="GO:0005524">
    <property type="term" value="F:ATP binding"/>
    <property type="evidence" value="ECO:0007669"/>
    <property type="project" value="UniProtKB-KW"/>
</dbReference>
<dbReference type="SMART" id="SM00382">
    <property type="entry name" value="AAA"/>
    <property type="match status" value="1"/>
</dbReference>